<dbReference type="AlphaFoldDB" id="A0A3L8PSC8"/>
<dbReference type="Gene3D" id="3.10.180.10">
    <property type="entry name" value="2,3-Dihydroxybiphenyl 1,2-Dioxygenase, domain 1"/>
    <property type="match status" value="1"/>
</dbReference>
<sequence length="132" mass="15095">MSVFVSHTTVDCHDAFALSEWWRNVLAYEMDPDDPNEPGHEECSIHDPESGHTLLFIEVPDAELPEKRIHFDVRPRDRSRDEEIAWLESQGARLVADRRGIYGPGSGWATFADPEGNQFCVLRSEAELEQQE</sequence>
<dbReference type="EMBL" id="RDBF01000001">
    <property type="protein sequence ID" value="RLV57563.1"/>
    <property type="molecule type" value="Genomic_DNA"/>
</dbReference>
<dbReference type="PANTHER" id="PTHR35908">
    <property type="entry name" value="HYPOTHETICAL FUSION PROTEIN"/>
    <property type="match status" value="1"/>
</dbReference>
<proteinExistence type="predicted"/>
<evidence type="ECO:0000313" key="3">
    <source>
        <dbReference type="Proteomes" id="UP000282515"/>
    </source>
</evidence>
<accession>A0A3L8PSC8</accession>
<dbReference type="SUPFAM" id="SSF54593">
    <property type="entry name" value="Glyoxalase/Bleomycin resistance protein/Dihydroxybiphenyl dioxygenase"/>
    <property type="match status" value="1"/>
</dbReference>
<dbReference type="CDD" id="cd06587">
    <property type="entry name" value="VOC"/>
    <property type="match status" value="1"/>
</dbReference>
<gene>
    <name evidence="2" type="ORF">D9V41_02765</name>
</gene>
<dbReference type="InterPro" id="IPR029068">
    <property type="entry name" value="Glyas_Bleomycin-R_OHBP_Dase"/>
</dbReference>
<reference evidence="2 3" key="1">
    <citation type="submission" date="2018-10" db="EMBL/GenBank/DDBJ databases">
        <title>Aeromicrobium sp. 9W16Y-2 whole genome shotgun sequence.</title>
        <authorList>
            <person name="Li F."/>
        </authorList>
    </citation>
    <scope>NUCLEOTIDE SEQUENCE [LARGE SCALE GENOMIC DNA]</scope>
    <source>
        <strain evidence="2 3">9W16Y-2</strain>
    </source>
</reference>
<dbReference type="PANTHER" id="PTHR35908:SF1">
    <property type="entry name" value="CONSERVED PROTEIN"/>
    <property type="match status" value="1"/>
</dbReference>
<comment type="caution">
    <text evidence="2">The sequence shown here is derived from an EMBL/GenBank/DDBJ whole genome shotgun (WGS) entry which is preliminary data.</text>
</comment>
<dbReference type="InterPro" id="IPR041581">
    <property type="entry name" value="Glyoxalase_6"/>
</dbReference>
<dbReference type="OrthoDB" id="3823476at2"/>
<evidence type="ECO:0000259" key="1">
    <source>
        <dbReference type="Pfam" id="PF18029"/>
    </source>
</evidence>
<protein>
    <submittedName>
        <fullName evidence="2">VOC family protein</fullName>
    </submittedName>
</protein>
<dbReference type="RefSeq" id="WP_121792969.1">
    <property type="nucleotide sequence ID" value="NZ_RDBF01000001.1"/>
</dbReference>
<dbReference type="Pfam" id="PF18029">
    <property type="entry name" value="Glyoxalase_6"/>
    <property type="match status" value="1"/>
</dbReference>
<name>A0A3L8PSC8_9ACTN</name>
<organism evidence="2 3">
    <name type="scientific">Aeromicrobium phragmitis</name>
    <dbReference type="NCBI Taxonomy" id="2478914"/>
    <lineage>
        <taxon>Bacteria</taxon>
        <taxon>Bacillati</taxon>
        <taxon>Actinomycetota</taxon>
        <taxon>Actinomycetes</taxon>
        <taxon>Propionibacteriales</taxon>
        <taxon>Nocardioidaceae</taxon>
        <taxon>Aeromicrobium</taxon>
    </lineage>
</organism>
<dbReference type="Proteomes" id="UP000282515">
    <property type="component" value="Unassembled WGS sequence"/>
</dbReference>
<evidence type="ECO:0000313" key="2">
    <source>
        <dbReference type="EMBL" id="RLV57563.1"/>
    </source>
</evidence>
<keyword evidence="3" id="KW-1185">Reference proteome</keyword>
<feature type="domain" description="Glyoxalase-like" evidence="1">
    <location>
        <begin position="8"/>
        <end position="122"/>
    </location>
</feature>